<dbReference type="EMBL" id="LAZR01000195">
    <property type="protein sequence ID" value="KKN82736.1"/>
    <property type="molecule type" value="Genomic_DNA"/>
</dbReference>
<evidence type="ECO:0000313" key="1">
    <source>
        <dbReference type="EMBL" id="KKN82736.1"/>
    </source>
</evidence>
<gene>
    <name evidence="1" type="ORF">LCGC14_0305600</name>
</gene>
<comment type="caution">
    <text evidence="1">The sequence shown here is derived from an EMBL/GenBank/DDBJ whole genome shotgun (WGS) entry which is preliminary data.</text>
</comment>
<accession>A0A0F9WAH1</accession>
<protein>
    <submittedName>
        <fullName evidence="1">Uncharacterized protein</fullName>
    </submittedName>
</protein>
<sequence>MNSINKLRQKLDKVYWKGNSQCLYLRTVSDWYWKPKCRCIYDIVITDKAGKECGDYLFEIRNLMAFRDLELTADWSKLRTFNRDFYETLDLKDVAHIPFYMDGIFTLKTFKNITQEDIHNCANYLVEKVLNMWLFNIKVVIPPRIKNKND</sequence>
<name>A0A0F9WAH1_9ZZZZ</name>
<organism evidence="1">
    <name type="scientific">marine sediment metagenome</name>
    <dbReference type="NCBI Taxonomy" id="412755"/>
    <lineage>
        <taxon>unclassified sequences</taxon>
        <taxon>metagenomes</taxon>
        <taxon>ecological metagenomes</taxon>
    </lineage>
</organism>
<dbReference type="AlphaFoldDB" id="A0A0F9WAH1"/>
<reference evidence="1" key="1">
    <citation type="journal article" date="2015" name="Nature">
        <title>Complex archaea that bridge the gap between prokaryotes and eukaryotes.</title>
        <authorList>
            <person name="Spang A."/>
            <person name="Saw J.H."/>
            <person name="Jorgensen S.L."/>
            <person name="Zaremba-Niedzwiedzka K."/>
            <person name="Martijn J."/>
            <person name="Lind A.E."/>
            <person name="van Eijk R."/>
            <person name="Schleper C."/>
            <person name="Guy L."/>
            <person name="Ettema T.J."/>
        </authorList>
    </citation>
    <scope>NUCLEOTIDE SEQUENCE</scope>
</reference>
<proteinExistence type="predicted"/>